<evidence type="ECO:0000313" key="2">
    <source>
        <dbReference type="EMBL" id="MBE1610934.1"/>
    </source>
</evidence>
<dbReference type="Gene3D" id="3.40.50.300">
    <property type="entry name" value="P-loop containing nucleotide triphosphate hydrolases"/>
    <property type="match status" value="1"/>
</dbReference>
<dbReference type="InterPro" id="IPR027417">
    <property type="entry name" value="P-loop_NTPase"/>
</dbReference>
<name>A0A927N2M0_9ACTN</name>
<dbReference type="AlphaFoldDB" id="A0A927N2M0"/>
<accession>A0A927N2M0</accession>
<proteinExistence type="predicted"/>
<dbReference type="SUPFAM" id="SSF48452">
    <property type="entry name" value="TPR-like"/>
    <property type="match status" value="1"/>
</dbReference>
<gene>
    <name evidence="2" type="ORF">HEB94_007782</name>
</gene>
<organism evidence="2 3">
    <name type="scientific">Actinopolymorpha pittospori</name>
    <dbReference type="NCBI Taxonomy" id="648752"/>
    <lineage>
        <taxon>Bacteria</taxon>
        <taxon>Bacillati</taxon>
        <taxon>Actinomycetota</taxon>
        <taxon>Actinomycetes</taxon>
        <taxon>Propionibacteriales</taxon>
        <taxon>Actinopolymorphaceae</taxon>
        <taxon>Actinopolymorpha</taxon>
    </lineage>
</organism>
<keyword evidence="3" id="KW-1185">Reference proteome</keyword>
<evidence type="ECO:0000256" key="1">
    <source>
        <dbReference type="SAM" id="MobiDB-lite"/>
    </source>
</evidence>
<reference evidence="2" key="1">
    <citation type="submission" date="2020-10" db="EMBL/GenBank/DDBJ databases">
        <title>Sequencing the genomes of 1000 actinobacteria strains.</title>
        <authorList>
            <person name="Klenk H.-P."/>
        </authorList>
    </citation>
    <scope>NUCLEOTIDE SEQUENCE</scope>
    <source>
        <strain evidence="2">DSM 45354</strain>
    </source>
</reference>
<dbReference type="SUPFAM" id="SSF52540">
    <property type="entry name" value="P-loop containing nucleoside triphosphate hydrolases"/>
    <property type="match status" value="1"/>
</dbReference>
<dbReference type="EMBL" id="JADBEM010000001">
    <property type="protein sequence ID" value="MBE1610934.1"/>
    <property type="molecule type" value="Genomic_DNA"/>
</dbReference>
<protein>
    <submittedName>
        <fullName evidence="2">Uncharacterized protein</fullName>
    </submittedName>
</protein>
<dbReference type="RefSeq" id="WP_192754227.1">
    <property type="nucleotide sequence ID" value="NZ_BAABJL010000225.1"/>
</dbReference>
<evidence type="ECO:0000313" key="3">
    <source>
        <dbReference type="Proteomes" id="UP000638648"/>
    </source>
</evidence>
<dbReference type="Proteomes" id="UP000638648">
    <property type="component" value="Unassembled WGS sequence"/>
</dbReference>
<dbReference type="InterPro" id="IPR011990">
    <property type="entry name" value="TPR-like_helical_dom_sf"/>
</dbReference>
<comment type="caution">
    <text evidence="2">The sequence shown here is derived from an EMBL/GenBank/DDBJ whole genome shotgun (WGS) entry which is preliminary data.</text>
</comment>
<dbReference type="Gene3D" id="1.25.40.10">
    <property type="entry name" value="Tetratricopeptide repeat domain"/>
    <property type="match status" value="1"/>
</dbReference>
<feature type="region of interest" description="Disordered" evidence="1">
    <location>
        <begin position="823"/>
        <end position="854"/>
    </location>
</feature>
<sequence length="871" mass="94790">MGAGAMGLVGGVVINIVSEIMTGASRSAVLLGAPLLLVMIVALWDRWRRYRQRRTQDLGLVAPDTPIRPTWFRESRKLHGRDDAVQLGANHLKLRGAAAVVGPPGTGSSAVAAAVVDRLIEDGISAAKVAPFDLRGWAWEPDSALTLASHLLPAFGLTAPVTEEELAHAGERLGNTLVNQRVLLVLDNLAEPSQIDWLVRGLARPLAGASIPQPTLLVVGRPTLVEAFGHRDHVHLGPLPDHDLRSIWAKRLDDAARAGWSAPWSFDERFLAAVIHYCAGLPKAVHDLAREFTRAGALLTPDDLVDPLARTFVTGPTMAAVWTAILERTTDSLSRRGTLLLEELAELPVTELTVEAIEAVRGSLDELIRIRERDVGSADAGSADPPPADPIAELLDRRLIRQTASGRYRLPQEIRSVVQAPGPSAQSRASALMGMQALVRHYAGLARTWMFALDTPEEAAAAARWFHTTEPLLQALLSGAADANATVWDAASDAKTYVAEDADTVAGDATFDERRRLLGDARDRLVDDLCLLTDALDRWRSRASRPMPMGEPPVAFLDTDRQARRPELEQLAAIRAATALREAGRPADADGALARTPATPLRFWRRWPPWRHWRRNCTNALRARRHHETALNYVALAGTTDDPTAAGDLLRRAEDELQLAWNALPAKDLHGHVTTLLTMAEVFLRQGVPDSALERLDIAESRAAEGPDPCGLAQVAELRGVAAWMQGRSSAAVVLWQRALTAFNRLADRQGQARCLQHLGSAVLVAPELTGLVLDERRRPHDEAAAVQHALAWLERSQRLRTGPVSEVAQTYLDRARTRARRVAVTTPADLPPSPTESEAEELPAESGPSWTERPRGLVARLLAVFGRATP</sequence>